<proteinExistence type="predicted"/>
<dbReference type="AlphaFoldDB" id="A0A0B2UTC5"/>
<evidence type="ECO:0000313" key="2">
    <source>
        <dbReference type="Proteomes" id="UP000031036"/>
    </source>
</evidence>
<evidence type="ECO:0000313" key="1">
    <source>
        <dbReference type="EMBL" id="KHN72150.1"/>
    </source>
</evidence>
<comment type="caution">
    <text evidence="1">The sequence shown here is derived from an EMBL/GenBank/DDBJ whole genome shotgun (WGS) entry which is preliminary data.</text>
</comment>
<dbReference type="Proteomes" id="UP000031036">
    <property type="component" value="Unassembled WGS sequence"/>
</dbReference>
<gene>
    <name evidence="1" type="ORF">Tcan_09411</name>
</gene>
<organism evidence="1 2">
    <name type="scientific">Toxocara canis</name>
    <name type="common">Canine roundworm</name>
    <dbReference type="NCBI Taxonomy" id="6265"/>
    <lineage>
        <taxon>Eukaryota</taxon>
        <taxon>Metazoa</taxon>
        <taxon>Ecdysozoa</taxon>
        <taxon>Nematoda</taxon>
        <taxon>Chromadorea</taxon>
        <taxon>Rhabditida</taxon>
        <taxon>Spirurina</taxon>
        <taxon>Ascaridomorpha</taxon>
        <taxon>Ascaridoidea</taxon>
        <taxon>Toxocaridae</taxon>
        <taxon>Toxocara</taxon>
    </lineage>
</organism>
<keyword evidence="2" id="KW-1185">Reference proteome</keyword>
<protein>
    <submittedName>
        <fullName evidence="1">Uncharacterized protein</fullName>
    </submittedName>
</protein>
<name>A0A0B2UTC5_TOXCA</name>
<sequence length="159" mass="17564">MATTIVIREFRHDIDRGDKQIGNKNPPHTQDVIQDIDKFRTRSLLLLIKIPVEAVAHITTEQESRKLIAVVTRGAHLVGTEVAITVEKAIVLDIARTSTTRIEAVIMVVTVGRTPDTVLTYTVDMDLTVATTATTDMQDISTVGMERTQCHADMAHFTA</sequence>
<reference evidence="1 2" key="1">
    <citation type="submission" date="2014-11" db="EMBL/GenBank/DDBJ databases">
        <title>Genetic blueprint of the zoonotic pathogen Toxocara canis.</title>
        <authorList>
            <person name="Zhu X.-Q."/>
            <person name="Korhonen P.K."/>
            <person name="Cai H."/>
            <person name="Young N.D."/>
            <person name="Nejsum P."/>
            <person name="von Samson-Himmelstjerna G."/>
            <person name="Boag P.R."/>
            <person name="Tan P."/>
            <person name="Li Q."/>
            <person name="Min J."/>
            <person name="Yang Y."/>
            <person name="Wang X."/>
            <person name="Fang X."/>
            <person name="Hall R.S."/>
            <person name="Hofmann A."/>
            <person name="Sternberg P.W."/>
            <person name="Jex A.R."/>
            <person name="Gasser R.B."/>
        </authorList>
    </citation>
    <scope>NUCLEOTIDE SEQUENCE [LARGE SCALE GENOMIC DNA]</scope>
    <source>
        <strain evidence="1">PN_DK_2014</strain>
    </source>
</reference>
<accession>A0A0B2UTC5</accession>
<dbReference type="EMBL" id="JPKZ01003287">
    <property type="protein sequence ID" value="KHN72150.1"/>
    <property type="molecule type" value="Genomic_DNA"/>
</dbReference>